<sequence>MGGCFASGPSIPSGGLVKLDQVMGQRHSDDKGVLPFRSGILAARWRREDPRRQPGGSSAVIVTFTLVLSFGRPSQSHDPEVTASSRGRSQNLRTRAAV</sequence>
<feature type="compositionally biased region" description="Polar residues" evidence="1">
    <location>
        <begin position="81"/>
        <end position="98"/>
    </location>
</feature>
<protein>
    <submittedName>
        <fullName evidence="2">Uncharacterized protein</fullName>
    </submittedName>
</protein>
<reference evidence="2 3" key="1">
    <citation type="submission" date="2017-11" db="EMBL/GenBank/DDBJ databases">
        <title>De novo assembly and phasing of dikaryotic genomes from two isolates of Puccinia coronata f. sp. avenae, the causal agent of oat crown rust.</title>
        <authorList>
            <person name="Miller M.E."/>
            <person name="Zhang Y."/>
            <person name="Omidvar V."/>
            <person name="Sperschneider J."/>
            <person name="Schwessinger B."/>
            <person name="Raley C."/>
            <person name="Palmer J.M."/>
            <person name="Garnica D."/>
            <person name="Upadhyaya N."/>
            <person name="Rathjen J."/>
            <person name="Taylor J.M."/>
            <person name="Park R.F."/>
            <person name="Dodds P.N."/>
            <person name="Hirsch C.D."/>
            <person name="Kianian S.F."/>
            <person name="Figueroa M."/>
        </authorList>
    </citation>
    <scope>NUCLEOTIDE SEQUENCE [LARGE SCALE GENOMIC DNA]</scope>
    <source>
        <strain evidence="2">12NC29</strain>
    </source>
</reference>
<dbReference type="EMBL" id="PGCJ01000864">
    <property type="protein sequence ID" value="PLW16731.1"/>
    <property type="molecule type" value="Genomic_DNA"/>
</dbReference>
<evidence type="ECO:0000313" key="2">
    <source>
        <dbReference type="EMBL" id="PLW16731.1"/>
    </source>
</evidence>
<evidence type="ECO:0000313" key="3">
    <source>
        <dbReference type="Proteomes" id="UP000235388"/>
    </source>
</evidence>
<evidence type="ECO:0000256" key="1">
    <source>
        <dbReference type="SAM" id="MobiDB-lite"/>
    </source>
</evidence>
<feature type="region of interest" description="Disordered" evidence="1">
    <location>
        <begin position="71"/>
        <end position="98"/>
    </location>
</feature>
<gene>
    <name evidence="2" type="ORF">PCANC_17505</name>
</gene>
<comment type="caution">
    <text evidence="2">The sequence shown here is derived from an EMBL/GenBank/DDBJ whole genome shotgun (WGS) entry which is preliminary data.</text>
</comment>
<name>A0A2N5SU26_9BASI</name>
<dbReference type="AlphaFoldDB" id="A0A2N5SU26"/>
<organism evidence="2 3">
    <name type="scientific">Puccinia coronata f. sp. avenae</name>
    <dbReference type="NCBI Taxonomy" id="200324"/>
    <lineage>
        <taxon>Eukaryota</taxon>
        <taxon>Fungi</taxon>
        <taxon>Dikarya</taxon>
        <taxon>Basidiomycota</taxon>
        <taxon>Pucciniomycotina</taxon>
        <taxon>Pucciniomycetes</taxon>
        <taxon>Pucciniales</taxon>
        <taxon>Pucciniaceae</taxon>
        <taxon>Puccinia</taxon>
    </lineage>
</organism>
<proteinExistence type="predicted"/>
<accession>A0A2N5SU26</accession>
<keyword evidence="3" id="KW-1185">Reference proteome</keyword>
<dbReference type="Proteomes" id="UP000235388">
    <property type="component" value="Unassembled WGS sequence"/>
</dbReference>